<reference evidence="1 2" key="1">
    <citation type="submission" date="2015-02" db="EMBL/GenBank/DDBJ databases">
        <title>Draft genome sequence of Kitasatospora griseola MF730-N6, a bafilomycin, terpentecin and satosporin producer.</title>
        <authorList>
            <person name="Arens J.C."/>
            <person name="Haltli B."/>
            <person name="Kerr R.G."/>
        </authorList>
    </citation>
    <scope>NUCLEOTIDE SEQUENCE [LARGE SCALE GENOMIC DNA]</scope>
    <source>
        <strain evidence="1 2">MF730-N6</strain>
    </source>
</reference>
<dbReference type="Proteomes" id="UP000032066">
    <property type="component" value="Unassembled WGS sequence"/>
</dbReference>
<dbReference type="EMBL" id="JXZB01000001">
    <property type="protein sequence ID" value="KIQ67064.1"/>
    <property type="molecule type" value="Genomic_DNA"/>
</dbReference>
<evidence type="ECO:0000313" key="2">
    <source>
        <dbReference type="Proteomes" id="UP000032066"/>
    </source>
</evidence>
<name>A0A0D0PXB7_KITGR</name>
<dbReference type="STRING" id="2064.TR51_06705"/>
<accession>A0A0D0PXB7</accession>
<dbReference type="PATRIC" id="fig|2064.6.peg.1472"/>
<gene>
    <name evidence="1" type="ORF">TR51_06705</name>
</gene>
<keyword evidence="2" id="KW-1185">Reference proteome</keyword>
<proteinExistence type="predicted"/>
<organism evidence="1 2">
    <name type="scientific">Kitasatospora griseola</name>
    <name type="common">Streptomyces griseolosporeus</name>
    <dbReference type="NCBI Taxonomy" id="2064"/>
    <lineage>
        <taxon>Bacteria</taxon>
        <taxon>Bacillati</taxon>
        <taxon>Actinomycetota</taxon>
        <taxon>Actinomycetes</taxon>
        <taxon>Kitasatosporales</taxon>
        <taxon>Streptomycetaceae</taxon>
        <taxon>Kitasatospora</taxon>
    </lineage>
</organism>
<dbReference type="RefSeq" id="WP_043908848.1">
    <property type="nucleotide sequence ID" value="NZ_JXZB01000001.1"/>
</dbReference>
<comment type="caution">
    <text evidence="1">The sequence shown here is derived from an EMBL/GenBank/DDBJ whole genome shotgun (WGS) entry which is preliminary data.</text>
</comment>
<sequence length="116" mass="12283">MALMSGDVKAGFLADDLANATLIPLPPQNGGAVGWGQVYLSFAAEFADSVLRVAVWNDLAQDFRITEQLAVPRAGGRVNIAIQDGDQKVSVGRVKAGPDDTGRCPVVWMLETTLKA</sequence>
<protein>
    <submittedName>
        <fullName evidence="1">Uncharacterized protein</fullName>
    </submittedName>
</protein>
<dbReference type="AlphaFoldDB" id="A0A0D0PXB7"/>
<dbReference type="OrthoDB" id="3871273at2"/>
<evidence type="ECO:0000313" key="1">
    <source>
        <dbReference type="EMBL" id="KIQ67064.1"/>
    </source>
</evidence>